<name>A0AAV8V1H4_9RHOD</name>
<dbReference type="Proteomes" id="UP001157974">
    <property type="component" value="Unassembled WGS sequence"/>
</dbReference>
<feature type="binding site" evidence="9">
    <location>
        <position position="110"/>
    </location>
    <ligand>
        <name>FAD</name>
        <dbReference type="ChEBI" id="CHEBI:57692"/>
    </ligand>
</feature>
<comment type="caution">
    <text evidence="12">The sequence shown here is derived from an EMBL/GenBank/DDBJ whole genome shotgun (WGS) entry which is preliminary data.</text>
</comment>
<evidence type="ECO:0000256" key="2">
    <source>
        <dbReference type="ARBA" id="ARBA00008312"/>
    </source>
</evidence>
<reference evidence="12 13" key="1">
    <citation type="journal article" date="2023" name="Nat. Commun.">
        <title>Origin of minicircular mitochondrial genomes in red algae.</title>
        <authorList>
            <person name="Lee Y."/>
            <person name="Cho C.H."/>
            <person name="Lee Y.M."/>
            <person name="Park S.I."/>
            <person name="Yang J.H."/>
            <person name="West J.A."/>
            <person name="Bhattacharya D."/>
            <person name="Yoon H.S."/>
        </authorList>
    </citation>
    <scope>NUCLEOTIDE SEQUENCE [LARGE SCALE GENOMIC DNA]</scope>
    <source>
        <strain evidence="12 13">CCMP1338</strain>
        <tissue evidence="12">Whole cell</tissue>
    </source>
</reference>
<accession>A0AAV8V1H4</accession>
<dbReference type="PRINTS" id="PR00419">
    <property type="entry name" value="ADXRDTASE"/>
</dbReference>
<dbReference type="InterPro" id="IPR021163">
    <property type="entry name" value="Ferredox_Rdtase_adrenod"/>
</dbReference>
<dbReference type="InterPro" id="IPR055275">
    <property type="entry name" value="Ferredox_Rdtase"/>
</dbReference>
<keyword evidence="3 8" id="KW-0285">Flavoprotein</keyword>
<keyword evidence="13" id="KW-1185">Reference proteome</keyword>
<gene>
    <name evidence="12" type="ORF">NDN08_005060</name>
</gene>
<keyword evidence="8" id="KW-0496">Mitochondrion</keyword>
<sequence>MLSRLRISGRGGSGRLWRAFSTVGSKSTGHPASVCVVGAGPAGFYTAESLLRMANGRFNLKLSIVERLAVPFGLVRFGVAPDHPEVKYVENVFQGLLENPSVDFFGNVAVGRDVTVPELMQMYDAVVLACGAESNRDLGLPSEHLQNIFSARDFVGWYNAHPDFTNLPVDLSRITDAVVIGNGNVALDVARILMRNYEELAKTDISNHALSTLKRSMIRRVHVVGRRGLAQAAWTAKEVREILHAVSSVAPIVADENDLNVSSVDEQELQSNRSRRRCVHIMKDAYSKGRASEELAGRKELVFHFRRAPVEFLPDDHGNVMRADFLRTVLEGDAGRQRVVGLDDGDRLKLPAQLVVKSVGYKSVPLDGVPFDPKGSTVPNDRGKVAGEERLFVSGWLKRGPSGIIATNKWDAEETSSMAISHLSKVRDTSGTGLLGNVRLSELLRKRSVKAVALSGWNLIDAEERKRGSEQDRPRSKISSTEALLKHAASAEILPTAEENSEL</sequence>
<proteinExistence type="inferred from homology"/>
<feature type="binding site" evidence="9">
    <location>
        <begin position="403"/>
        <end position="405"/>
    </location>
    <ligand>
        <name>FAD</name>
        <dbReference type="ChEBI" id="CHEBI:57692"/>
    </ligand>
</feature>
<dbReference type="PIRSF" id="PIRSF000362">
    <property type="entry name" value="FNR"/>
    <property type="match status" value="1"/>
</dbReference>
<dbReference type="PANTHER" id="PTHR48467:SF1">
    <property type="entry name" value="GLUTAMATE SYNTHASE 1 [NADH], CHLOROPLASTIC-LIKE"/>
    <property type="match status" value="1"/>
</dbReference>
<dbReference type="InterPro" id="IPR036188">
    <property type="entry name" value="FAD/NAD-bd_sf"/>
</dbReference>
<comment type="subcellular location">
    <subcellularLocation>
        <location evidence="8">Mitochondrion</location>
    </subcellularLocation>
</comment>
<protein>
    <recommendedName>
        <fullName evidence="8">NADPH:adrenodoxin oxidoreductase, mitochondrial</fullName>
        <ecNumber evidence="8">1.18.1.6</ecNumber>
    </recommendedName>
</protein>
<feature type="binding site" evidence="10">
    <location>
        <position position="238"/>
    </location>
    <ligand>
        <name>NADP(+)</name>
        <dbReference type="ChEBI" id="CHEBI:58349"/>
    </ligand>
</feature>
<evidence type="ECO:0000256" key="6">
    <source>
        <dbReference type="ARBA" id="ARBA00023002"/>
    </source>
</evidence>
<feature type="binding site" evidence="10">
    <location>
        <position position="403"/>
    </location>
    <ligand>
        <name>NADP(+)</name>
        <dbReference type="ChEBI" id="CHEBI:58349"/>
    </ligand>
</feature>
<evidence type="ECO:0000256" key="9">
    <source>
        <dbReference type="PIRSR" id="PIRSR000362-1"/>
    </source>
</evidence>
<evidence type="ECO:0000256" key="10">
    <source>
        <dbReference type="PIRSR" id="PIRSR000362-2"/>
    </source>
</evidence>
<comment type="catalytic activity">
    <reaction evidence="7 8">
        <text>2 reduced [adrenodoxin] + NADP(+) + H(+) = 2 oxidized [adrenodoxin] + NADPH</text>
        <dbReference type="Rhea" id="RHEA:42312"/>
        <dbReference type="Rhea" id="RHEA-COMP:9998"/>
        <dbReference type="Rhea" id="RHEA-COMP:9999"/>
        <dbReference type="ChEBI" id="CHEBI:15378"/>
        <dbReference type="ChEBI" id="CHEBI:33737"/>
        <dbReference type="ChEBI" id="CHEBI:33738"/>
        <dbReference type="ChEBI" id="CHEBI:57783"/>
        <dbReference type="ChEBI" id="CHEBI:58349"/>
        <dbReference type="EC" id="1.18.1.6"/>
    </reaction>
</comment>
<dbReference type="Gene3D" id="3.40.50.720">
    <property type="entry name" value="NAD(P)-binding Rossmann-like Domain"/>
    <property type="match status" value="1"/>
</dbReference>
<evidence type="ECO:0000313" key="13">
    <source>
        <dbReference type="Proteomes" id="UP001157974"/>
    </source>
</evidence>
<evidence type="ECO:0000256" key="3">
    <source>
        <dbReference type="ARBA" id="ARBA00022630"/>
    </source>
</evidence>
<evidence type="ECO:0000259" key="11">
    <source>
        <dbReference type="Pfam" id="PF07992"/>
    </source>
</evidence>
<dbReference type="GO" id="GO:0005739">
    <property type="term" value="C:mitochondrion"/>
    <property type="evidence" value="ECO:0007669"/>
    <property type="project" value="UniProtKB-SubCell"/>
</dbReference>
<dbReference type="InterPro" id="IPR023753">
    <property type="entry name" value="FAD/NAD-binding_dom"/>
</dbReference>
<dbReference type="EMBL" id="JAMWBK010000001">
    <property type="protein sequence ID" value="KAJ8908350.1"/>
    <property type="molecule type" value="Genomic_DNA"/>
</dbReference>
<dbReference type="PANTHER" id="PTHR48467">
    <property type="entry name" value="GLUTAMATE SYNTHASE 1 [NADH], CHLOROPLASTIC-LIKE"/>
    <property type="match status" value="1"/>
</dbReference>
<feature type="binding site" evidence="10">
    <location>
        <begin position="182"/>
        <end position="185"/>
    </location>
    <ligand>
        <name>NADP(+)</name>
        <dbReference type="ChEBI" id="CHEBI:58349"/>
    </ligand>
</feature>
<feature type="binding site" evidence="9">
    <location>
        <position position="66"/>
    </location>
    <ligand>
        <name>FAD</name>
        <dbReference type="ChEBI" id="CHEBI:57692"/>
    </ligand>
</feature>
<evidence type="ECO:0000313" key="12">
    <source>
        <dbReference type="EMBL" id="KAJ8908350.1"/>
    </source>
</evidence>
<feature type="domain" description="FAD/NAD(P)-binding" evidence="11">
    <location>
        <begin position="33"/>
        <end position="198"/>
    </location>
</feature>
<evidence type="ECO:0000256" key="8">
    <source>
        <dbReference type="PIRNR" id="PIRNR000362"/>
    </source>
</evidence>
<feature type="binding site" evidence="9">
    <location>
        <position position="74"/>
    </location>
    <ligand>
        <name>FAD</name>
        <dbReference type="ChEBI" id="CHEBI:57692"/>
    </ligand>
</feature>
<feature type="binding site" evidence="9">
    <location>
        <position position="42"/>
    </location>
    <ligand>
        <name>FAD</name>
        <dbReference type="ChEBI" id="CHEBI:57692"/>
    </ligand>
</feature>
<dbReference type="EC" id="1.18.1.6" evidence="8"/>
<feature type="binding site" evidence="10">
    <location>
        <begin position="226"/>
        <end position="227"/>
    </location>
    <ligand>
        <name>NADP(+)</name>
        <dbReference type="ChEBI" id="CHEBI:58349"/>
    </ligand>
</feature>
<keyword evidence="5 8" id="KW-0521">NADP</keyword>
<evidence type="ECO:0000256" key="4">
    <source>
        <dbReference type="ARBA" id="ARBA00022827"/>
    </source>
</evidence>
<evidence type="ECO:0000256" key="7">
    <source>
        <dbReference type="ARBA" id="ARBA00048933"/>
    </source>
</evidence>
<dbReference type="GO" id="GO:0016491">
    <property type="term" value="F:oxidoreductase activity"/>
    <property type="evidence" value="ECO:0007669"/>
    <property type="project" value="UniProtKB-KW"/>
</dbReference>
<dbReference type="Pfam" id="PF07992">
    <property type="entry name" value="Pyr_redox_2"/>
    <property type="match status" value="1"/>
</dbReference>
<organism evidence="12 13">
    <name type="scientific">Rhodosorus marinus</name>
    <dbReference type="NCBI Taxonomy" id="101924"/>
    <lineage>
        <taxon>Eukaryota</taxon>
        <taxon>Rhodophyta</taxon>
        <taxon>Stylonematophyceae</taxon>
        <taxon>Stylonematales</taxon>
        <taxon>Stylonemataceae</taxon>
        <taxon>Rhodosorus</taxon>
    </lineage>
</organism>
<keyword evidence="4 8" id="KW-0274">FAD</keyword>
<dbReference type="Gene3D" id="3.50.50.60">
    <property type="entry name" value="FAD/NAD(P)-binding domain"/>
    <property type="match status" value="1"/>
</dbReference>
<evidence type="ECO:0000256" key="5">
    <source>
        <dbReference type="ARBA" id="ARBA00022857"/>
    </source>
</evidence>
<dbReference type="SUPFAM" id="SSF51971">
    <property type="entry name" value="Nucleotide-binding domain"/>
    <property type="match status" value="1"/>
</dbReference>
<comment type="similarity">
    <text evidence="2 8">Belongs to the ferredoxin--NADP reductase type 1 family.</text>
</comment>
<keyword evidence="6 8" id="KW-0560">Oxidoreductase</keyword>
<dbReference type="AlphaFoldDB" id="A0AAV8V1H4"/>
<comment type="cofactor">
    <cofactor evidence="1 8 9">
        <name>FAD</name>
        <dbReference type="ChEBI" id="CHEBI:57692"/>
    </cofactor>
</comment>
<evidence type="ECO:0000256" key="1">
    <source>
        <dbReference type="ARBA" id="ARBA00001974"/>
    </source>
</evidence>
<feature type="binding site" evidence="9">
    <location>
        <position position="396"/>
    </location>
    <ligand>
        <name>FAD</name>
        <dbReference type="ChEBI" id="CHEBI:57692"/>
    </ligand>
</feature>